<sequence length="499" mass="54473">MSEKITRLGLLRAAAGGAALVAVGGALGCGAAPRIRASASPARPGQTWEFRSRPDLAMPPVEVTTPARGVAPGYLFAAAKNGPGESYPAQDGPMILGNDGRPVWLRPVRNEEEDAMDFKVQRYRGEPVLTWWQGTHGGFGRGEFLILDGSYREVARVRAGNGYAADHHEFLITERDTALIGIYGEATRDLSSLGGRTDGVVLEGVVQEIDIRSGEVLFEWHSLEHVGFDEYAYELSPENEDAFDYFHINSVDVDRDENLLISARRTSAVYKIDRETGEVIWRLGGEKSDFEMGEGARFAYQHDARRRSDGTITLFDNRGERMNEPSRGVALELDEDAMTATLVREYTHPTDTFAIFQGNVQALPNGNAFVGWGSSPYLSEFSRDGELLFDARFPDEAESYRAFRSPWKGQPADVPAVAAESGPEDQVTLYASWNGATEIASWEMLAGPNPDGLEPVGSAPRKGFETAISFRTGEPFVAARAKDRSGRVLGTSEAVRPGG</sequence>
<proteinExistence type="predicted"/>
<name>A0A6G8QDD7_9ACTN</name>
<gene>
    <name evidence="1" type="ORF">GBA63_19130</name>
</gene>
<keyword evidence="2" id="KW-1185">Reference proteome</keyword>
<organism evidence="1 2">
    <name type="scientific">Rubrobacter tropicus</name>
    <dbReference type="NCBI Taxonomy" id="2653851"/>
    <lineage>
        <taxon>Bacteria</taxon>
        <taxon>Bacillati</taxon>
        <taxon>Actinomycetota</taxon>
        <taxon>Rubrobacteria</taxon>
        <taxon>Rubrobacterales</taxon>
        <taxon>Rubrobacteraceae</taxon>
        <taxon>Rubrobacter</taxon>
    </lineage>
</organism>
<evidence type="ECO:0008006" key="3">
    <source>
        <dbReference type="Google" id="ProtNLM"/>
    </source>
</evidence>
<dbReference type="PANTHER" id="PTHR35340">
    <property type="entry name" value="PQQ ENZYME REPEAT PROTEIN-RELATED"/>
    <property type="match status" value="1"/>
</dbReference>
<evidence type="ECO:0000313" key="2">
    <source>
        <dbReference type="Proteomes" id="UP000501452"/>
    </source>
</evidence>
<dbReference type="InterPro" id="IPR006311">
    <property type="entry name" value="TAT_signal"/>
</dbReference>
<dbReference type="AlphaFoldDB" id="A0A6G8QDD7"/>
<reference evidence="1 2" key="1">
    <citation type="submission" date="2019-10" db="EMBL/GenBank/DDBJ databases">
        <title>Rubrobacter sp nov SCSIO 52090 isolated from a deep-sea sediment in the South China Sea.</title>
        <authorList>
            <person name="Chen R.W."/>
        </authorList>
    </citation>
    <scope>NUCLEOTIDE SEQUENCE [LARGE SCALE GENOMIC DNA]</scope>
    <source>
        <strain evidence="1 2">SCSIO 52909</strain>
    </source>
</reference>
<dbReference type="InterPro" id="IPR053143">
    <property type="entry name" value="Arylsulfate_ST"/>
</dbReference>
<accession>A0A6G8QDD7</accession>
<dbReference type="PANTHER" id="PTHR35340:SF5">
    <property type="entry name" value="ASST-DOMAIN-CONTAINING PROTEIN"/>
    <property type="match status" value="1"/>
</dbReference>
<dbReference type="KEGG" id="rub:GBA63_19130"/>
<dbReference type="PROSITE" id="PS51257">
    <property type="entry name" value="PROKAR_LIPOPROTEIN"/>
    <property type="match status" value="1"/>
</dbReference>
<protein>
    <recommendedName>
        <fullName evidence="3">ArsR family transcriptional regulator</fullName>
    </recommendedName>
</protein>
<dbReference type="EMBL" id="CP045119">
    <property type="protein sequence ID" value="QIN84520.1"/>
    <property type="molecule type" value="Genomic_DNA"/>
</dbReference>
<dbReference type="PROSITE" id="PS51318">
    <property type="entry name" value="TAT"/>
    <property type="match status" value="1"/>
</dbReference>
<dbReference type="InterPro" id="IPR039535">
    <property type="entry name" value="ASST-like"/>
</dbReference>
<dbReference type="RefSeq" id="WP_166178788.1">
    <property type="nucleotide sequence ID" value="NZ_CP045119.1"/>
</dbReference>
<dbReference type="Pfam" id="PF14269">
    <property type="entry name" value="Arylsulfotran_2"/>
    <property type="match status" value="1"/>
</dbReference>
<dbReference type="SUPFAM" id="SSF63829">
    <property type="entry name" value="Calcium-dependent phosphotriesterase"/>
    <property type="match status" value="1"/>
</dbReference>
<evidence type="ECO:0000313" key="1">
    <source>
        <dbReference type="EMBL" id="QIN84520.1"/>
    </source>
</evidence>
<dbReference type="Proteomes" id="UP000501452">
    <property type="component" value="Chromosome"/>
</dbReference>
<dbReference type="SUPFAM" id="SSF50998">
    <property type="entry name" value="Quinoprotein alcohol dehydrogenase-like"/>
    <property type="match status" value="1"/>
</dbReference>
<dbReference type="InterPro" id="IPR011047">
    <property type="entry name" value="Quinoprotein_ADH-like_sf"/>
</dbReference>